<dbReference type="InterPro" id="IPR007715">
    <property type="entry name" value="Coq4"/>
</dbReference>
<dbReference type="EMBL" id="JBAFSM010000036">
    <property type="protein sequence ID" value="MEG3438877.1"/>
    <property type="molecule type" value="Genomic_DNA"/>
</dbReference>
<keyword evidence="2" id="KW-1185">Reference proteome</keyword>
<organism evidence="1 2">
    <name type="scientific">Pannus brasiliensis CCIBt3594</name>
    <dbReference type="NCBI Taxonomy" id="1427578"/>
    <lineage>
        <taxon>Bacteria</taxon>
        <taxon>Bacillati</taxon>
        <taxon>Cyanobacteriota</taxon>
        <taxon>Cyanophyceae</taxon>
        <taxon>Oscillatoriophycideae</taxon>
        <taxon>Chroococcales</taxon>
        <taxon>Microcystaceae</taxon>
        <taxon>Pannus</taxon>
    </lineage>
</organism>
<sequence>MGFRYIDKVVTPENLQKFLELVDKAAGAGSDVNNVFDLSDKLKGTRPMSVCVKAIERDPASRAMLEERYVGPPYDLDTMLKMPKGSLGWTYARVMSALGYDPQFYRTPPGFENPEDYIIFRVYKTHDLHHILTGFSLDNFGELGVISVFGGQIGFPAFVFVDLLSMLMAFFASDGLYVEAEDPIEQARTLGYRFRLISDGIEMGMKAKPLFPVKWEEMFERPLDELRAEFNIEPATEGIYSWYGDPKLREAIA</sequence>
<comment type="caution">
    <text evidence="1">The sequence shown here is derived from an EMBL/GenBank/DDBJ whole genome shotgun (WGS) entry which is preliminary data.</text>
</comment>
<evidence type="ECO:0000313" key="1">
    <source>
        <dbReference type="EMBL" id="MEG3438877.1"/>
    </source>
</evidence>
<dbReference type="Pfam" id="PF05019">
    <property type="entry name" value="Coq4"/>
    <property type="match status" value="1"/>
</dbReference>
<dbReference type="GO" id="GO:0006744">
    <property type="term" value="P:ubiquinone biosynthetic process"/>
    <property type="evidence" value="ECO:0007669"/>
    <property type="project" value="InterPro"/>
</dbReference>
<reference evidence="1 2" key="1">
    <citation type="submission" date="2024-01" db="EMBL/GenBank/DDBJ databases">
        <title>Genomic insights into the taxonomy and metabolism of the cyanobacterium Pannus brasiliensis CCIBt3594.</title>
        <authorList>
            <person name="Machado M."/>
            <person name="Botero N.B."/>
            <person name="Andreote A.P.D."/>
            <person name="Feitosa A.M.T."/>
            <person name="Popin R."/>
            <person name="Sivonen K."/>
            <person name="Fiore M.F."/>
        </authorList>
    </citation>
    <scope>NUCLEOTIDE SEQUENCE [LARGE SCALE GENOMIC DNA]</scope>
    <source>
        <strain evidence="1 2">CCIBt3594</strain>
    </source>
</reference>
<name>A0AAW9QX75_9CHRO</name>
<dbReference type="PANTHER" id="PTHR12922:SF7">
    <property type="entry name" value="UBIQUINONE BIOSYNTHESIS PROTEIN COQ4 HOMOLOG, MITOCHONDRIAL"/>
    <property type="match status" value="1"/>
</dbReference>
<dbReference type="Proteomes" id="UP001328733">
    <property type="component" value="Unassembled WGS sequence"/>
</dbReference>
<dbReference type="AlphaFoldDB" id="A0AAW9QX75"/>
<protein>
    <submittedName>
        <fullName evidence="1">Coq4 family protein</fullName>
    </submittedName>
</protein>
<dbReference type="RefSeq" id="WP_332866359.1">
    <property type="nucleotide sequence ID" value="NZ_JBAFSM010000036.1"/>
</dbReference>
<dbReference type="PANTHER" id="PTHR12922">
    <property type="entry name" value="UBIQUINONE BIOSYNTHESIS PROTEIN"/>
    <property type="match status" value="1"/>
</dbReference>
<gene>
    <name evidence="1" type="ORF">V0288_17245</name>
</gene>
<proteinExistence type="predicted"/>
<accession>A0AAW9QX75</accession>
<evidence type="ECO:0000313" key="2">
    <source>
        <dbReference type="Proteomes" id="UP001328733"/>
    </source>
</evidence>